<organism evidence="2 3">
    <name type="scientific">Cercopithifilaria johnstoni</name>
    <dbReference type="NCBI Taxonomy" id="2874296"/>
    <lineage>
        <taxon>Eukaryota</taxon>
        <taxon>Metazoa</taxon>
        <taxon>Ecdysozoa</taxon>
        <taxon>Nematoda</taxon>
        <taxon>Chromadorea</taxon>
        <taxon>Rhabditida</taxon>
        <taxon>Spirurina</taxon>
        <taxon>Spiruromorpha</taxon>
        <taxon>Filarioidea</taxon>
        <taxon>Onchocercidae</taxon>
        <taxon>Cercopithifilaria</taxon>
    </lineage>
</organism>
<dbReference type="AlphaFoldDB" id="A0A8J2M529"/>
<feature type="region of interest" description="Disordered" evidence="1">
    <location>
        <begin position="312"/>
        <end position="344"/>
    </location>
</feature>
<protein>
    <submittedName>
        <fullName evidence="2">Uncharacterized protein</fullName>
    </submittedName>
</protein>
<accession>A0A8J2M529</accession>
<dbReference type="EMBL" id="CAKAEH010001816">
    <property type="protein sequence ID" value="CAG9539630.1"/>
    <property type="molecule type" value="Genomic_DNA"/>
</dbReference>
<comment type="caution">
    <text evidence="2">The sequence shown here is derived from an EMBL/GenBank/DDBJ whole genome shotgun (WGS) entry which is preliminary data.</text>
</comment>
<feature type="region of interest" description="Disordered" evidence="1">
    <location>
        <begin position="366"/>
        <end position="390"/>
    </location>
</feature>
<name>A0A8J2M529_9BILA</name>
<reference evidence="2" key="1">
    <citation type="submission" date="2021-09" db="EMBL/GenBank/DDBJ databases">
        <authorList>
            <consortium name="Pathogen Informatics"/>
        </authorList>
    </citation>
    <scope>NUCLEOTIDE SEQUENCE</scope>
</reference>
<sequence>MKLSVKSSDGKIEVFDGIDDWSFSTLRRQVIQRFNLKCDFALFFGSRELPVNDTKLFESDMEFVSGDRLRLVVNGKGLSADTSGCSSEFWTRTGSSNLDNAKKNETVFEVVFDEMERNGFERVGHKEGDTRWTFRHSDSVLVVEIDFRVYNDRLVKYVHATASIYHPSGRQFLEPVVLEEKSNDLKKKVSECLVSPLKLALLGHENPFLRLLGIGVIAEYLFEMLDAKSVLRLERTNKYALKICRGQGMERIWKLFCQRDFGKDAAILKKESYREAYKRLHVRHARELNFLRNLLEPDSHCDVPVRVSFPHPTYGPRNPDPDIPEGPFQSPSHNPYMPNPFPFPGPGNPLHPLYGRELLPSRPVRPSGIPRVFPRGHRPPNQGNIYRDYM</sequence>
<proteinExistence type="predicted"/>
<keyword evidence="3" id="KW-1185">Reference proteome</keyword>
<evidence type="ECO:0000313" key="3">
    <source>
        <dbReference type="Proteomes" id="UP000746747"/>
    </source>
</evidence>
<gene>
    <name evidence="2" type="ORF">CJOHNSTONI_LOCUS9212</name>
</gene>
<evidence type="ECO:0000313" key="2">
    <source>
        <dbReference type="EMBL" id="CAG9539630.1"/>
    </source>
</evidence>
<dbReference type="OrthoDB" id="5829582at2759"/>
<dbReference type="Proteomes" id="UP000746747">
    <property type="component" value="Unassembled WGS sequence"/>
</dbReference>
<evidence type="ECO:0000256" key="1">
    <source>
        <dbReference type="SAM" id="MobiDB-lite"/>
    </source>
</evidence>